<name>A0AAJ6Z1S2_PAPXU</name>
<reference evidence="3" key="1">
    <citation type="submission" date="2025-08" db="UniProtKB">
        <authorList>
            <consortium name="RefSeq"/>
        </authorList>
    </citation>
    <scope>IDENTIFICATION</scope>
</reference>
<protein>
    <submittedName>
        <fullName evidence="3">Uncharacterized protein LOC106114639</fullName>
    </submittedName>
</protein>
<feature type="region of interest" description="Disordered" evidence="1">
    <location>
        <begin position="179"/>
        <end position="208"/>
    </location>
</feature>
<feature type="compositionally biased region" description="Basic and acidic residues" evidence="1">
    <location>
        <begin position="186"/>
        <end position="207"/>
    </location>
</feature>
<accession>A0AAJ6Z1S2</accession>
<evidence type="ECO:0000256" key="1">
    <source>
        <dbReference type="SAM" id="MobiDB-lite"/>
    </source>
</evidence>
<sequence>MHVLVISIILVCVSSLENIEYGIVPEGIIVANIKKRDIIPLQPGNRRLLDNKNLNYRRTKDIRETSVDRHFEITEALLREAQREGQLSSAQADDMREDEIKIAQRPVEEIRTETREGVKDEARDDVRDENIRDDVRDGVRDDSIKDDIKDNIRDDVRVEAKVETEAIINRESYPFENDDMVGSEFLRNDNKKTHRNDDDNENKDKVQRQFSWLTIENDDGGAIDI</sequence>
<dbReference type="Proteomes" id="UP000694872">
    <property type="component" value="Unplaced"/>
</dbReference>
<dbReference type="AlphaFoldDB" id="A0AAJ6Z1S2"/>
<dbReference type="RefSeq" id="XP_013163370.1">
    <property type="nucleotide sequence ID" value="XM_013307916.1"/>
</dbReference>
<feature type="chain" id="PRO_5042460940" evidence="2">
    <location>
        <begin position="16"/>
        <end position="225"/>
    </location>
</feature>
<evidence type="ECO:0000256" key="2">
    <source>
        <dbReference type="SAM" id="SignalP"/>
    </source>
</evidence>
<organism evidence="3">
    <name type="scientific">Papilio xuthus</name>
    <name type="common">Asian swallowtail butterfly</name>
    <dbReference type="NCBI Taxonomy" id="66420"/>
    <lineage>
        <taxon>Eukaryota</taxon>
        <taxon>Metazoa</taxon>
        <taxon>Ecdysozoa</taxon>
        <taxon>Arthropoda</taxon>
        <taxon>Hexapoda</taxon>
        <taxon>Insecta</taxon>
        <taxon>Pterygota</taxon>
        <taxon>Neoptera</taxon>
        <taxon>Endopterygota</taxon>
        <taxon>Lepidoptera</taxon>
        <taxon>Glossata</taxon>
        <taxon>Ditrysia</taxon>
        <taxon>Papilionoidea</taxon>
        <taxon>Papilionidae</taxon>
        <taxon>Papilioninae</taxon>
        <taxon>Papilio</taxon>
    </lineage>
</organism>
<feature type="signal peptide" evidence="2">
    <location>
        <begin position="1"/>
        <end position="15"/>
    </location>
</feature>
<evidence type="ECO:0000313" key="3">
    <source>
        <dbReference type="RefSeq" id="XP_013163370.1"/>
    </source>
</evidence>
<proteinExistence type="predicted"/>
<dbReference type="GeneID" id="106114639"/>
<dbReference type="KEGG" id="pxu:106114639"/>
<keyword evidence="2" id="KW-0732">Signal</keyword>
<gene>
    <name evidence="3" type="primary">LOC106114639</name>
</gene>